<dbReference type="InterPro" id="IPR001680">
    <property type="entry name" value="WD40_rpt"/>
</dbReference>
<dbReference type="PRINTS" id="PR00320">
    <property type="entry name" value="GPROTEINBRPT"/>
</dbReference>
<dbReference type="PROSITE" id="PS50294">
    <property type="entry name" value="WD_REPEATS_REGION"/>
    <property type="match status" value="2"/>
</dbReference>
<name>A0AA86RWW5_9FABA</name>
<dbReference type="InterPro" id="IPR036322">
    <property type="entry name" value="WD40_repeat_dom_sf"/>
</dbReference>
<keyword evidence="5" id="KW-0862">Zinc</keyword>
<keyword evidence="3" id="KW-0677">Repeat</keyword>
<dbReference type="SMART" id="SM00396">
    <property type="entry name" value="ZnF_UBR1"/>
    <property type="match status" value="1"/>
</dbReference>
<dbReference type="GO" id="GO:0009926">
    <property type="term" value="P:auxin polar transport"/>
    <property type="evidence" value="ECO:0007669"/>
    <property type="project" value="TreeGrafter"/>
</dbReference>
<feature type="domain" description="UBR-type" evidence="9">
    <location>
        <begin position="1954"/>
        <end position="2025"/>
    </location>
</feature>
<feature type="repeat" description="WD" evidence="6">
    <location>
        <begin position="263"/>
        <end position="304"/>
    </location>
</feature>
<dbReference type="SUPFAM" id="SSF50978">
    <property type="entry name" value="WD40 repeat-like"/>
    <property type="match status" value="1"/>
</dbReference>
<organism evidence="10 11">
    <name type="scientific">Sphenostylis stenocarpa</name>
    <dbReference type="NCBI Taxonomy" id="92480"/>
    <lineage>
        <taxon>Eukaryota</taxon>
        <taxon>Viridiplantae</taxon>
        <taxon>Streptophyta</taxon>
        <taxon>Embryophyta</taxon>
        <taxon>Tracheophyta</taxon>
        <taxon>Spermatophyta</taxon>
        <taxon>Magnoliopsida</taxon>
        <taxon>eudicotyledons</taxon>
        <taxon>Gunneridae</taxon>
        <taxon>Pentapetalae</taxon>
        <taxon>rosids</taxon>
        <taxon>fabids</taxon>
        <taxon>Fabales</taxon>
        <taxon>Fabaceae</taxon>
        <taxon>Papilionoideae</taxon>
        <taxon>50 kb inversion clade</taxon>
        <taxon>NPAAA clade</taxon>
        <taxon>indigoferoid/millettioid clade</taxon>
        <taxon>Phaseoleae</taxon>
        <taxon>Sphenostylis</taxon>
    </lineage>
</organism>
<accession>A0AA86RWW5</accession>
<dbReference type="EMBL" id="OY731398">
    <property type="protein sequence ID" value="CAJ1835431.1"/>
    <property type="molecule type" value="Genomic_DNA"/>
</dbReference>
<sequence length="2621" mass="289884">MEVVLASSSVDGGIGCWDLHTGAEQLRYKSCSSPSHGLVAVGPRFIASSQLREPSATSGSVLFWSWSKPQVEVKSFPAEPIKPLASNHPGTFIAGGALSGDIYLWEVGTGRLLKKWRAHFRAVTCLVFSEDDSLLVSGSEDGTVRLWSLFMIFDDYRGQQANNLYEYSFSEHTLRVTDVVIGNGGCNAIIVSASEDRTCKVWSLSRGTLLRNIVFPSVIDSIALDPAEHVFYAGSRDGKIFIAALNCESVATNNYGMHIVGSFSNHSKSVTCLAYGTSDDLLISGSEDGMVRVWNARTRNIVRMFKHAKGPVNNILVVRREDSRNHISSNVQTSSRKQGANLPPPLEKYANAIDEYSDIKTMISLGDGRSSVDPSYISSQVISNYIKELQHQGSAASSEMETEKLKHDYQRSMQMANQWKKMFVYSIPLPTKLHTHSFSLLIPFVMADGLTVLADALSPSSSSSSADFLQKLRSDDAVRLGLNAFCSVLRHGLQSSDDGTLRFLSWNDAQIHAISSFAYAIASVSRSLSVEQADGVLVAIVQQSIEFALCYLENSGFDSDELGIQEDKSMDWLLKTLASERVPHDRQESGFTEQTYNQYFNNFLFLSQHWAVVHGKFTPRLILLCNKLAKVKDVLDERAVSQNFRRRLSFNLRMLKILGSLLKDVPYVKYDAVLMKAVATFSDTLSSLFRIKLEFVNTYATSEGSFDSMILMVIEEFLFSVQVIFGNSNVAQNIQTCIIIAILESLDSSVWTYDQSSPNLKPPLAYFPRFVVYTLKLINDLKRQRHLIPFEWTDFEEELVGSSTDSQIGSASCLIHLESVPLLKGCTFEELLKLIFPVSSQWITNLMQLALFLHSEGLKLRPKLERSQSSLAKVAGTSEVENAVCHEDEALFGDLFSETGRSVGSTDGCEQPPVTALVSSSSYQNMPMQAAIELLSFLKTCIFSAEWHPSLFADACNKLSSRDIDILLSLLNCQGCCSEDNMSDSCTPLHDDGKIGHIHDLCFDLLHNLLFNHALNDSLEDYLVDKILTVENGSFCYNDKTLTLLAHTLFCRVGSSGSQLRTKIFRVYVDFVVEKAKAICIKCPSINDLVGTLPLLFHIEVVLMAFHLSSEGEKAAMAKLIFSSLKEVANSTLDFNSNLLTCWALVVSRLILILRHMIFHQQTCPTSLLIDVRSKLREVPLSGSSNPNKTNDHMSSWSSTAFKNIAGGLIGEEAFVSSLIGHLVDISGSSASLVREDLAIVSLGLNWEEIYFTFLLILGFWRGKRAAAVEDLIVERYVFSLCWDMPYVGFDAEHPLISWDQDHLLDPSNMLHFFHFSHLLLGHPEGIGKLAISPNVILSLLQDLNAFSIPEGIEQLDWYFLRSGMWLSLVLSFTNVGTWKYYTDNAISGHGLTWTENALGDEKYVELAGNMISSMIESGQFVLFVKLFSSLLNKYLQVCQNAFLDILSNKQKLASGFSPFLLLKHTEMDQSLQDELLQRSGSNAGELQSILSLISRLEAVLDKKTSGILSKASWEFLLHGFPFNLSASSATMLSCVLSIRRIVFVLDSLLRIKEAGSNINLEAEVLGQVLDAIMIIKYDRIFESVHEQCDSIYHRLDAELELSCYENLILMKQMEGFLKDVNAGGASDCTVREWIISKIIEILNSQRKDPSKSVIFHFYLGVENVPEKMSRVLQLHLGDCLVLIDSLDSCFSESVNVKVLGFFVDLLSGEKFPDLRMKLQRKFLDRDVHGVSQWLEKRLLGSITESDCGVNCANGSSISLRESTMNFILCLVSPPSEQQSKELQQHIFNSALGSLDSAFLLFDVYVAKSFFNFIVQISRGEFLMKQLLMRTVMLMEKLVTNENLLPGLKFLFGFIETVLSDCGSGKISLQKTTNKCSSGNTLGVGHASARLVGSRKNSETFILSANQEGGSTSLECDATSVDEDEDDATSDGEVLSIDKDDEEDANSERALASKVCTFTSSGSNFMEQHWYFCYTCDLTVSKGCCSVCAKVCHRGHRVVYSRSSRFFCDCGAGGVRGSNCQCLKPRKFTGDSSAPVRGSNTLQSFLPFPEDGDQLPDSDSDFEEEISSDADNSLRISIPKELQEGIPLLLEELDIESRVLNLSSSLLPFILSRRDSHHSRDKKISLGEDKVISHGIDLLQLKKAYKSGSFDLKIKVDYSNAKELKSHLASGSLVKSLLSVSVRGRLAIGEGDKVAIYDVGHLIGQATIAPVTVDKTNVKPLSKNIVRFEIVQLAFNPVVGNYLLVAGYEDCQVLTLNPRGEVIDRLAIELALQGAYIRRVDWVPSSQVQLMVVTNRFVKIYDLSLDNISPMHYFTLQDDMIVDAVLCPASQGRMFLLVLSENGNIFRLELSVKGNVGAVPLKELVQLQGKEIHAKGSSLYFSSNYKLLFVSFQDGTTLVGRPSSDAASLVEVSSVYEEQESNLRPAGVHHWKELLAGSGLFVCLSTMKSNSALTVSMGEYEISAQCMRHSVGSTSPIVGMTAYKPLSKDKIHCLVLHDDGSLQIYSHTPAGVDASTIVASEKVKKLGSGILNKAYAGTNPEFPLDFFEKTVCITPDVNLGGDAIRNGDSEGAKQSLVTEDGFLESPSPAGFKKGWYVVDDDYMGGGFTCVVAFFAVSFESD</sequence>
<evidence type="ECO:0000256" key="2">
    <source>
        <dbReference type="ARBA" id="ARBA00022723"/>
    </source>
</evidence>
<dbReference type="GO" id="GO:0009506">
    <property type="term" value="C:plasmodesma"/>
    <property type="evidence" value="ECO:0007669"/>
    <property type="project" value="TreeGrafter"/>
</dbReference>
<gene>
    <name evidence="10" type="ORF">AYBTSS11_LOCUS1514</name>
</gene>
<dbReference type="Proteomes" id="UP001189624">
    <property type="component" value="Chromosome 1"/>
</dbReference>
<dbReference type="FunFam" id="2.130.10.10:FF:000600">
    <property type="entry name" value="Protein ROOT INITIATION DEFECTIVE 3"/>
    <property type="match status" value="1"/>
</dbReference>
<evidence type="ECO:0000259" key="9">
    <source>
        <dbReference type="PROSITE" id="PS51157"/>
    </source>
</evidence>
<dbReference type="PANTHER" id="PTHR21725">
    <property type="entry name" value="E3 UBIQUITIN-PROTEIN LIGASE UBR4"/>
    <property type="match status" value="1"/>
</dbReference>
<dbReference type="PROSITE" id="PS51157">
    <property type="entry name" value="ZF_UBR"/>
    <property type="match status" value="1"/>
</dbReference>
<evidence type="ECO:0000313" key="10">
    <source>
        <dbReference type="EMBL" id="CAJ1835431.1"/>
    </source>
</evidence>
<evidence type="ECO:0000256" key="1">
    <source>
        <dbReference type="ARBA" id="ARBA00022574"/>
    </source>
</evidence>
<feature type="region of interest" description="Disordered" evidence="8">
    <location>
        <begin position="1910"/>
        <end position="1933"/>
    </location>
</feature>
<protein>
    <recommendedName>
        <fullName evidence="9">UBR-type domain-containing protein</fullName>
    </recommendedName>
</protein>
<evidence type="ECO:0000256" key="7">
    <source>
        <dbReference type="PROSITE-ProRule" id="PRU00508"/>
    </source>
</evidence>
<reference evidence="10" key="1">
    <citation type="submission" date="2023-10" db="EMBL/GenBank/DDBJ databases">
        <authorList>
            <person name="Domelevo Entfellner J.-B."/>
        </authorList>
    </citation>
    <scope>NUCLEOTIDE SEQUENCE</scope>
</reference>
<keyword evidence="11" id="KW-1185">Reference proteome</keyword>
<dbReference type="Gramene" id="rna-AYBTSS11_LOCUS1514">
    <property type="protein sequence ID" value="CAJ1835431.1"/>
    <property type="gene ID" value="gene-AYBTSS11_LOCUS1514"/>
</dbReference>
<evidence type="ECO:0000256" key="4">
    <source>
        <dbReference type="ARBA" id="ARBA00022771"/>
    </source>
</evidence>
<keyword evidence="4" id="KW-0863">Zinc-finger</keyword>
<evidence type="ECO:0000256" key="3">
    <source>
        <dbReference type="ARBA" id="ARBA00022737"/>
    </source>
</evidence>
<dbReference type="InterPro" id="IPR045189">
    <property type="entry name" value="UBR4-like"/>
</dbReference>
<feature type="repeat" description="WD" evidence="6">
    <location>
        <begin position="169"/>
        <end position="212"/>
    </location>
</feature>
<evidence type="ECO:0000256" key="6">
    <source>
        <dbReference type="PROSITE-ProRule" id="PRU00221"/>
    </source>
</evidence>
<dbReference type="InterPro" id="IPR019775">
    <property type="entry name" value="WD40_repeat_CS"/>
</dbReference>
<keyword evidence="1 6" id="KW-0853">WD repeat</keyword>
<evidence type="ECO:0000256" key="5">
    <source>
        <dbReference type="ARBA" id="ARBA00022833"/>
    </source>
</evidence>
<dbReference type="Gene3D" id="2.130.10.10">
    <property type="entry name" value="YVTN repeat-like/Quinoprotein amine dehydrogenase"/>
    <property type="match status" value="2"/>
</dbReference>
<dbReference type="Pfam" id="PF00400">
    <property type="entry name" value="WD40"/>
    <property type="match status" value="3"/>
</dbReference>
<dbReference type="PROSITE" id="PS50082">
    <property type="entry name" value="WD_REPEATS_2"/>
    <property type="match status" value="3"/>
</dbReference>
<proteinExistence type="predicted"/>
<dbReference type="PROSITE" id="PS00678">
    <property type="entry name" value="WD_REPEATS_1"/>
    <property type="match status" value="1"/>
</dbReference>
<feature type="compositionally biased region" description="Acidic residues" evidence="8">
    <location>
        <begin position="1920"/>
        <end position="1930"/>
    </location>
</feature>
<dbReference type="InterPro" id="IPR015943">
    <property type="entry name" value="WD40/YVTN_repeat-like_dom_sf"/>
</dbReference>
<dbReference type="SMART" id="SM00320">
    <property type="entry name" value="WD40"/>
    <property type="match status" value="5"/>
</dbReference>
<dbReference type="PANTHER" id="PTHR21725:SF1">
    <property type="entry name" value="E3 UBIQUITIN-PROTEIN LIGASE UBR4"/>
    <property type="match status" value="1"/>
</dbReference>
<evidence type="ECO:0000256" key="8">
    <source>
        <dbReference type="SAM" id="MobiDB-lite"/>
    </source>
</evidence>
<dbReference type="SUPFAM" id="SSF101908">
    <property type="entry name" value="Putative isomerase YbhE"/>
    <property type="match status" value="1"/>
</dbReference>
<dbReference type="InterPro" id="IPR003126">
    <property type="entry name" value="Znf_UBR"/>
</dbReference>
<dbReference type="CDD" id="cd19681">
    <property type="entry name" value="UBR-box_BIG_like"/>
    <property type="match status" value="1"/>
</dbReference>
<feature type="repeat" description="WD" evidence="6">
    <location>
        <begin position="116"/>
        <end position="149"/>
    </location>
</feature>
<dbReference type="GO" id="GO:0005829">
    <property type="term" value="C:cytosol"/>
    <property type="evidence" value="ECO:0007669"/>
    <property type="project" value="TreeGrafter"/>
</dbReference>
<feature type="zinc finger region" description="UBR-type" evidence="7">
    <location>
        <begin position="1954"/>
        <end position="2025"/>
    </location>
</feature>
<evidence type="ECO:0000313" key="11">
    <source>
        <dbReference type="Proteomes" id="UP001189624"/>
    </source>
</evidence>
<dbReference type="InterPro" id="IPR020472">
    <property type="entry name" value="WD40_PAC1"/>
</dbReference>
<dbReference type="GO" id="GO:0008270">
    <property type="term" value="F:zinc ion binding"/>
    <property type="evidence" value="ECO:0007669"/>
    <property type="project" value="UniProtKB-KW"/>
</dbReference>
<keyword evidence="2" id="KW-0479">Metal-binding</keyword>